<dbReference type="PANTHER" id="PTHR28629">
    <property type="entry name" value="TRIOKINASE/FMN CYCLASE"/>
    <property type="match status" value="1"/>
</dbReference>
<dbReference type="EC" id="4.6.1.15" evidence="3"/>
<dbReference type="SUPFAM" id="SSF82549">
    <property type="entry name" value="DAK1/DegV-like"/>
    <property type="match status" value="1"/>
</dbReference>
<dbReference type="EC" id="2.7.1.28" evidence="3"/>
<dbReference type="Pfam" id="PF02733">
    <property type="entry name" value="Dak1"/>
    <property type="match status" value="1"/>
</dbReference>
<comment type="catalytic activity">
    <reaction evidence="2">
        <text>dihydroxyacetone + ATP = dihydroxyacetone phosphate + ADP + H(+)</text>
        <dbReference type="Rhea" id="RHEA:15773"/>
        <dbReference type="ChEBI" id="CHEBI:15378"/>
        <dbReference type="ChEBI" id="CHEBI:16016"/>
        <dbReference type="ChEBI" id="CHEBI:30616"/>
        <dbReference type="ChEBI" id="CHEBI:57642"/>
        <dbReference type="ChEBI" id="CHEBI:456216"/>
        <dbReference type="EC" id="2.7.1.29"/>
    </reaction>
</comment>
<dbReference type="GO" id="GO:0050354">
    <property type="term" value="F:triokinase activity"/>
    <property type="evidence" value="ECO:0007669"/>
    <property type="project" value="UniProtKB-EC"/>
</dbReference>
<accession>A0A7R8H914</accession>
<dbReference type="Gene3D" id="3.30.1180.20">
    <property type="entry name" value="Dihydroxyacetone kinase, domain 2"/>
    <property type="match status" value="1"/>
</dbReference>
<comment type="catalytic activity">
    <reaction evidence="1">
        <text>D-glyceraldehyde + ATP = D-glyceraldehyde 3-phosphate + ADP + H(+)</text>
        <dbReference type="Rhea" id="RHEA:13941"/>
        <dbReference type="ChEBI" id="CHEBI:15378"/>
        <dbReference type="ChEBI" id="CHEBI:17378"/>
        <dbReference type="ChEBI" id="CHEBI:30616"/>
        <dbReference type="ChEBI" id="CHEBI:59776"/>
        <dbReference type="ChEBI" id="CHEBI:456216"/>
        <dbReference type="EC" id="2.7.1.28"/>
    </reaction>
</comment>
<name>A0A7R8H914_LEPSM</name>
<evidence type="ECO:0000256" key="2">
    <source>
        <dbReference type="ARBA" id="ARBA00048898"/>
    </source>
</evidence>
<dbReference type="EMBL" id="HG994584">
    <property type="protein sequence ID" value="CAF2951345.1"/>
    <property type="molecule type" value="Genomic_DNA"/>
</dbReference>
<proteinExistence type="predicted"/>
<dbReference type="InterPro" id="IPR004006">
    <property type="entry name" value="DhaK_dom"/>
</dbReference>
<sequence length="228" mass="24215">MSAPCMLGSDGSVDDYLDNLIRGDDLRERVALISGGGSGHEPSFAGYVGPGCLTAAVVGNLFASPPVDHILGAMRGVSTGASGILLLPMNYTGDRLNFGMALQKFKSLFPHIPAEMILVEDDCGTSEDRRGVAGTVLVHKIAGAMASLGKPLQEIVHFLSSKILPKLGSIGLSLSPLRLPGREEDSFNLHYGEMELGTGIHGEAGVKRLKLQSAKESTMLMFQKFIEF</sequence>
<dbReference type="Gene3D" id="3.40.50.10440">
    <property type="entry name" value="Dihydroxyacetone kinase, domain 1"/>
    <property type="match status" value="1"/>
</dbReference>
<reference evidence="3" key="1">
    <citation type="submission" date="2021-02" db="EMBL/GenBank/DDBJ databases">
        <authorList>
            <person name="Bekaert M."/>
        </authorList>
    </citation>
    <scope>NUCLEOTIDE SEQUENCE</scope>
    <source>
        <strain evidence="3">IoA-00</strain>
    </source>
</reference>
<keyword evidence="3" id="KW-0456">Lyase</keyword>
<dbReference type="PANTHER" id="PTHR28629:SF4">
    <property type="entry name" value="TRIOKINASE_FMN CYCLASE"/>
    <property type="match status" value="1"/>
</dbReference>
<dbReference type="GO" id="GO:0034012">
    <property type="term" value="F:FAD-AMP lyase (cyclizing) activity"/>
    <property type="evidence" value="ECO:0007669"/>
    <property type="project" value="UniProtKB-EC"/>
</dbReference>
<organism evidence="3 4">
    <name type="scientific">Lepeophtheirus salmonis</name>
    <name type="common">Salmon louse</name>
    <name type="synonym">Caligus salmonis</name>
    <dbReference type="NCBI Taxonomy" id="72036"/>
    <lineage>
        <taxon>Eukaryota</taxon>
        <taxon>Metazoa</taxon>
        <taxon>Ecdysozoa</taxon>
        <taxon>Arthropoda</taxon>
        <taxon>Crustacea</taxon>
        <taxon>Multicrustacea</taxon>
        <taxon>Hexanauplia</taxon>
        <taxon>Copepoda</taxon>
        <taxon>Siphonostomatoida</taxon>
        <taxon>Caligidae</taxon>
        <taxon>Lepeophtheirus</taxon>
    </lineage>
</organism>
<evidence type="ECO:0000256" key="1">
    <source>
        <dbReference type="ARBA" id="ARBA00047974"/>
    </source>
</evidence>
<protein>
    <submittedName>
        <fullName evidence="3">DAK</fullName>
        <ecNumber evidence="3">2.7.1.28</ecNumber>
        <ecNumber evidence="3">2.7.1.29</ecNumber>
        <ecNumber evidence="3">4.6.1.15</ecNumber>
    </submittedName>
</protein>
<dbReference type="Proteomes" id="UP000675881">
    <property type="component" value="Chromosome 5"/>
</dbReference>
<evidence type="ECO:0000313" key="4">
    <source>
        <dbReference type="Proteomes" id="UP000675881"/>
    </source>
</evidence>
<keyword evidence="3" id="KW-0808">Transferase</keyword>
<dbReference type="OrthoDB" id="1724672at2759"/>
<dbReference type="AlphaFoldDB" id="A0A7R8H914"/>
<dbReference type="GO" id="GO:0019563">
    <property type="term" value="P:glycerol catabolic process"/>
    <property type="evidence" value="ECO:0007669"/>
    <property type="project" value="TreeGrafter"/>
</dbReference>
<evidence type="ECO:0000313" key="3">
    <source>
        <dbReference type="EMBL" id="CAF2951345.1"/>
    </source>
</evidence>
<gene>
    <name evidence="3" type="ORF">LSAA_9833</name>
</gene>
<dbReference type="GO" id="GO:0004371">
    <property type="term" value="F:glycerone kinase activity"/>
    <property type="evidence" value="ECO:0007669"/>
    <property type="project" value="UniProtKB-EC"/>
</dbReference>
<dbReference type="FunFam" id="3.40.50.10440:FF:000001">
    <property type="entry name" value="Dihydroxyacetone kinase, DhaK subunit"/>
    <property type="match status" value="1"/>
</dbReference>
<dbReference type="GO" id="GO:0005829">
    <property type="term" value="C:cytosol"/>
    <property type="evidence" value="ECO:0007669"/>
    <property type="project" value="TreeGrafter"/>
</dbReference>
<keyword evidence="4" id="KW-1185">Reference proteome</keyword>
<dbReference type="InterPro" id="IPR050861">
    <property type="entry name" value="Dihydroxyacetone_Kinase"/>
</dbReference>
<dbReference type="PROSITE" id="PS51481">
    <property type="entry name" value="DHAK"/>
    <property type="match status" value="1"/>
</dbReference>
<dbReference type="EC" id="2.7.1.29" evidence="3"/>